<dbReference type="InterPro" id="IPR005522">
    <property type="entry name" value="IPK"/>
</dbReference>
<feature type="compositionally biased region" description="Low complexity" evidence="5">
    <location>
        <begin position="25"/>
        <end position="34"/>
    </location>
</feature>
<feature type="region of interest" description="Disordered" evidence="5">
    <location>
        <begin position="347"/>
        <end position="396"/>
    </location>
</feature>
<dbReference type="OrthoDB" id="2573163at2759"/>
<protein>
    <recommendedName>
        <fullName evidence="4">Kinase</fullName>
        <ecNumber evidence="4">2.7.-.-</ecNumber>
    </recommendedName>
</protein>
<evidence type="ECO:0000256" key="5">
    <source>
        <dbReference type="SAM" id="MobiDB-lite"/>
    </source>
</evidence>
<feature type="region of interest" description="Disordered" evidence="5">
    <location>
        <begin position="205"/>
        <end position="229"/>
    </location>
</feature>
<dbReference type="EMBL" id="MCGE01000026">
    <property type="protein sequence ID" value="ORZ09909.1"/>
    <property type="molecule type" value="Genomic_DNA"/>
</dbReference>
<accession>A0A1X2I5M7</accession>
<dbReference type="EC" id="2.7.-.-" evidence="4"/>
<dbReference type="STRING" id="90262.A0A1X2I5M7"/>
<dbReference type="PANTHER" id="PTHR12400:SF21">
    <property type="entry name" value="KINASE"/>
    <property type="match status" value="1"/>
</dbReference>
<dbReference type="Gene3D" id="3.30.470.160">
    <property type="entry name" value="Inositol polyphosphate kinase"/>
    <property type="match status" value="1"/>
</dbReference>
<dbReference type="PANTHER" id="PTHR12400">
    <property type="entry name" value="INOSITOL POLYPHOSPHATE KINASE"/>
    <property type="match status" value="1"/>
</dbReference>
<proteinExistence type="inferred from homology"/>
<dbReference type="SUPFAM" id="SSF56104">
    <property type="entry name" value="SAICAR synthase-like"/>
    <property type="match status" value="1"/>
</dbReference>
<feature type="region of interest" description="Disordered" evidence="5">
    <location>
        <begin position="655"/>
        <end position="687"/>
    </location>
</feature>
<feature type="compositionally biased region" description="Low complexity" evidence="5">
    <location>
        <begin position="209"/>
        <end position="222"/>
    </location>
</feature>
<dbReference type="Pfam" id="PF03770">
    <property type="entry name" value="IPK"/>
    <property type="match status" value="1"/>
</dbReference>
<dbReference type="GO" id="GO:0032958">
    <property type="term" value="P:inositol phosphate biosynthetic process"/>
    <property type="evidence" value="ECO:0007669"/>
    <property type="project" value="InterPro"/>
</dbReference>
<dbReference type="GO" id="GO:0005737">
    <property type="term" value="C:cytoplasm"/>
    <property type="evidence" value="ECO:0007669"/>
    <property type="project" value="TreeGrafter"/>
</dbReference>
<comment type="caution">
    <text evidence="6">The sequence shown here is derived from an EMBL/GenBank/DDBJ whole genome shotgun (WGS) entry which is preliminary data.</text>
</comment>
<dbReference type="GO" id="GO:0046854">
    <property type="term" value="P:phosphatidylinositol phosphate biosynthetic process"/>
    <property type="evidence" value="ECO:0007669"/>
    <property type="project" value="TreeGrafter"/>
</dbReference>
<evidence type="ECO:0000313" key="7">
    <source>
        <dbReference type="Proteomes" id="UP000193560"/>
    </source>
</evidence>
<comment type="similarity">
    <text evidence="1 4">Belongs to the inositol phosphokinase (IPK) family.</text>
</comment>
<feature type="compositionally biased region" description="Pro residues" evidence="5">
    <location>
        <begin position="267"/>
        <end position="277"/>
    </location>
</feature>
<dbReference type="GO" id="GO:0000824">
    <property type="term" value="F:inositol-1,4,5,6-tetrakisphosphate 3-kinase activity"/>
    <property type="evidence" value="ECO:0007669"/>
    <property type="project" value="TreeGrafter"/>
</dbReference>
<evidence type="ECO:0000256" key="3">
    <source>
        <dbReference type="ARBA" id="ARBA00022777"/>
    </source>
</evidence>
<organism evidence="6 7">
    <name type="scientific">Absidia repens</name>
    <dbReference type="NCBI Taxonomy" id="90262"/>
    <lineage>
        <taxon>Eukaryota</taxon>
        <taxon>Fungi</taxon>
        <taxon>Fungi incertae sedis</taxon>
        <taxon>Mucoromycota</taxon>
        <taxon>Mucoromycotina</taxon>
        <taxon>Mucoromycetes</taxon>
        <taxon>Mucorales</taxon>
        <taxon>Cunninghamellaceae</taxon>
        <taxon>Absidia</taxon>
    </lineage>
</organism>
<dbReference type="Proteomes" id="UP000193560">
    <property type="component" value="Unassembled WGS sequence"/>
</dbReference>
<evidence type="ECO:0000256" key="1">
    <source>
        <dbReference type="ARBA" id="ARBA00007374"/>
    </source>
</evidence>
<dbReference type="GO" id="GO:0005634">
    <property type="term" value="C:nucleus"/>
    <property type="evidence" value="ECO:0007669"/>
    <property type="project" value="TreeGrafter"/>
</dbReference>
<dbReference type="InterPro" id="IPR038286">
    <property type="entry name" value="IPK_sf"/>
</dbReference>
<feature type="region of interest" description="Disordered" evidence="5">
    <location>
        <begin position="20"/>
        <end position="44"/>
    </location>
</feature>
<evidence type="ECO:0000256" key="4">
    <source>
        <dbReference type="RuleBase" id="RU363090"/>
    </source>
</evidence>
<dbReference type="AlphaFoldDB" id="A0A1X2I5M7"/>
<name>A0A1X2I5M7_9FUNG</name>
<keyword evidence="7" id="KW-1185">Reference proteome</keyword>
<evidence type="ECO:0000313" key="6">
    <source>
        <dbReference type="EMBL" id="ORZ09909.1"/>
    </source>
</evidence>
<evidence type="ECO:0000256" key="2">
    <source>
        <dbReference type="ARBA" id="ARBA00022679"/>
    </source>
</evidence>
<dbReference type="GO" id="GO:0008440">
    <property type="term" value="F:inositol-1,4,5-trisphosphate 3-kinase activity"/>
    <property type="evidence" value="ECO:0007669"/>
    <property type="project" value="TreeGrafter"/>
</dbReference>
<gene>
    <name evidence="6" type="ORF">BCR42DRAFT_423311</name>
</gene>
<feature type="region of interest" description="Disordered" evidence="5">
    <location>
        <begin position="255"/>
        <end position="328"/>
    </location>
</feature>
<keyword evidence="2 4" id="KW-0808">Transferase</keyword>
<feature type="region of interest" description="Disordered" evidence="5">
    <location>
        <begin position="451"/>
        <end position="475"/>
    </location>
</feature>
<sequence length="737" mass="82790">MMQVNSMECNISDYEDNLDSEWERSSSTGSTTSSDNDQLDHHQQKAAANCAADHYFDPTKITTALPLLPFNNQVGGHASLFRFSKRAICKPVSTKEQRFYEHLEATHPELLSFMCQYLGVLNVTYRQQCHTPLPEVSFDKNKHLLRDWRACHGREKQRRSSSPSLSSDTTPLHRTFQEQVLHEVFSPKALRERLRLIDHWQQRRHNGHSFSSSPSSASSSISQLGTPLASSLPHCLDERSALSWEPVGNSLLGSSAPAVDHVGHHPSLPPPSPPPPSSSSDNTSFAMDHISLDQRRPTMKSDPVSQSKIYTTTTTTTNKSNNFNKVSHGIDDPHDTLFTMDDMGDDSLHGNQRNPDLGTTYIGHGMKHPSASPSPPPPSGNIMADATLPTTPQQLPSSQTHVIDLEPPLVDTASLRHSPIKSWSTRQTPDNPWSLQVYQRDLQKVRQQLANNNNNNEGNTNTSNKVGTDTTAASTSTSDDHIEKFILLEDLTDGVRYPCVLDLKMGTRAYGTDATTAKMRSQSIKCEKSTSKVLGVRICGMQVYDMQEQNFVFQDKYCGRKLTIDTFQETLARYLDNGQGCQIQYIPTILQRLRRLASIIKTMDDYRFYTSSLLIIYDGHPTNDRNIDLRIIDFAHCVTQKEVQQHQKYMQQQFYNNDGNQDDDGDDADGNKNSNENTTTIPFTYPPRHQGPDYGYLLGLKSLVYHFESIYTSHDGDPSLLSLEYSNVFDDLGDQSL</sequence>
<reference evidence="6 7" key="1">
    <citation type="submission" date="2016-07" db="EMBL/GenBank/DDBJ databases">
        <title>Pervasive Adenine N6-methylation of Active Genes in Fungi.</title>
        <authorList>
            <consortium name="DOE Joint Genome Institute"/>
            <person name="Mondo S.J."/>
            <person name="Dannebaum R.O."/>
            <person name="Kuo R.C."/>
            <person name="Labutti K."/>
            <person name="Haridas S."/>
            <person name="Kuo A."/>
            <person name="Salamov A."/>
            <person name="Ahrendt S.R."/>
            <person name="Lipzen A."/>
            <person name="Sullivan W."/>
            <person name="Andreopoulos W.B."/>
            <person name="Clum A."/>
            <person name="Lindquist E."/>
            <person name="Daum C."/>
            <person name="Ramamoorthy G.K."/>
            <person name="Gryganskyi A."/>
            <person name="Culley D."/>
            <person name="Magnuson J.K."/>
            <person name="James T.Y."/>
            <person name="O'Malley M.A."/>
            <person name="Stajich J.E."/>
            <person name="Spatafora J.W."/>
            <person name="Visel A."/>
            <person name="Grigoriev I.V."/>
        </authorList>
    </citation>
    <scope>NUCLEOTIDE SEQUENCE [LARGE SCALE GENOMIC DNA]</scope>
    <source>
        <strain evidence="6 7">NRRL 1336</strain>
    </source>
</reference>
<keyword evidence="3 4" id="KW-0418">Kinase</keyword>